<dbReference type="EMBL" id="CP151657">
    <property type="protein sequence ID" value="WZP15781.1"/>
    <property type="molecule type" value="Genomic_DNA"/>
</dbReference>
<name>A0ABZ2ZWK1_9MICC</name>
<gene>
    <name evidence="2" type="ORF">AAE021_16790</name>
</gene>
<sequence>MGFDAVEPEQRRRLREALSQAGIETSQLWMKYFSIGGEAGEYEVDAYLNGSFSLPPLQRDILAHAANELIDDLPPRLRAPYCDDDDLGSRNNNREQGSNAPRDRHGPSGEESRRPRRDAGPDQE</sequence>
<evidence type="ECO:0000313" key="2">
    <source>
        <dbReference type="EMBL" id="WZP15781.1"/>
    </source>
</evidence>
<keyword evidence="3" id="KW-1185">Reference proteome</keyword>
<accession>A0ABZ2ZWK1</accession>
<proteinExistence type="predicted"/>
<evidence type="ECO:0000313" key="3">
    <source>
        <dbReference type="Proteomes" id="UP001448858"/>
    </source>
</evidence>
<dbReference type="Proteomes" id="UP001448858">
    <property type="component" value="Chromosome"/>
</dbReference>
<feature type="compositionally biased region" description="Basic and acidic residues" evidence="1">
    <location>
        <begin position="101"/>
        <end position="124"/>
    </location>
</feature>
<feature type="compositionally biased region" description="Polar residues" evidence="1">
    <location>
        <begin position="89"/>
        <end position="99"/>
    </location>
</feature>
<feature type="region of interest" description="Disordered" evidence="1">
    <location>
        <begin position="73"/>
        <end position="124"/>
    </location>
</feature>
<evidence type="ECO:0000256" key="1">
    <source>
        <dbReference type="SAM" id="MobiDB-lite"/>
    </source>
</evidence>
<protein>
    <submittedName>
        <fullName evidence="2">Uncharacterized protein</fullName>
    </submittedName>
</protein>
<dbReference type="RefSeq" id="WP_342023432.1">
    <property type="nucleotide sequence ID" value="NZ_CP151657.1"/>
</dbReference>
<organism evidence="2 3">
    <name type="scientific">Arthrobacter citreus</name>
    <dbReference type="NCBI Taxonomy" id="1670"/>
    <lineage>
        <taxon>Bacteria</taxon>
        <taxon>Bacillati</taxon>
        <taxon>Actinomycetota</taxon>
        <taxon>Actinomycetes</taxon>
        <taxon>Micrococcales</taxon>
        <taxon>Micrococcaceae</taxon>
        <taxon>Arthrobacter</taxon>
    </lineage>
</organism>
<reference evidence="2 3" key="1">
    <citation type="submission" date="2024-04" db="EMBL/GenBank/DDBJ databases">
        <title>Arthrobacter sp. from Plains bison fecal sample.</title>
        <authorList>
            <person name="Ruzzini A."/>
        </authorList>
    </citation>
    <scope>NUCLEOTIDE SEQUENCE [LARGE SCALE GENOMIC DNA]</scope>
    <source>
        <strain evidence="2 3">EINP1</strain>
    </source>
</reference>